<dbReference type="EMBL" id="CP113864">
    <property type="protein sequence ID" value="WAM32101.1"/>
    <property type="molecule type" value="Genomic_DNA"/>
</dbReference>
<evidence type="ECO:0000256" key="7">
    <source>
        <dbReference type="SAM" id="Coils"/>
    </source>
</evidence>
<keyword evidence="5" id="KW-0653">Protein transport</keyword>
<evidence type="ECO:0000259" key="8">
    <source>
        <dbReference type="Pfam" id="PF02108"/>
    </source>
</evidence>
<evidence type="ECO:0000256" key="2">
    <source>
        <dbReference type="ARBA" id="ARBA00006602"/>
    </source>
</evidence>
<dbReference type="InterPro" id="IPR051472">
    <property type="entry name" value="T3SS_Stator/FliH"/>
</dbReference>
<keyword evidence="7" id="KW-0175">Coiled coil</keyword>
<evidence type="ECO:0000256" key="6">
    <source>
        <dbReference type="ARBA" id="ARBA00023225"/>
    </source>
</evidence>
<organism evidence="9 10">
    <name type="scientific">Caldicellulosiruptor naganoensis</name>
    <dbReference type="NCBI Taxonomy" id="29324"/>
    <lineage>
        <taxon>Bacteria</taxon>
        <taxon>Bacillati</taxon>
        <taxon>Bacillota</taxon>
        <taxon>Bacillota incertae sedis</taxon>
        <taxon>Caldicellulosiruptorales</taxon>
        <taxon>Caldicellulosiruptoraceae</taxon>
        <taxon>Caldicellulosiruptor</taxon>
    </lineage>
</organism>
<name>A0ABY7BM49_9FIRM</name>
<dbReference type="PANTHER" id="PTHR34982">
    <property type="entry name" value="YOP PROTEINS TRANSLOCATION PROTEIN L"/>
    <property type="match status" value="1"/>
</dbReference>
<reference evidence="9" key="1">
    <citation type="submission" date="2022-12" db="EMBL/GenBank/DDBJ databases">
        <authorList>
            <person name="Bing R.G."/>
            <person name="Willard D.J."/>
            <person name="Manesh M.J.H."/>
            <person name="Laemthong T."/>
            <person name="Crosby J.R."/>
            <person name="Kelly R.M."/>
        </authorList>
    </citation>
    <scope>NUCLEOTIDE SEQUENCE</scope>
    <source>
        <strain evidence="9">DSM 8991</strain>
    </source>
</reference>
<evidence type="ECO:0000256" key="4">
    <source>
        <dbReference type="ARBA" id="ARBA00022795"/>
    </source>
</evidence>
<feature type="domain" description="Flagellar assembly protein FliH/Type III secretion system HrpE" evidence="8">
    <location>
        <begin position="115"/>
        <end position="241"/>
    </location>
</feature>
<dbReference type="Proteomes" id="UP001164745">
    <property type="component" value="Chromosome"/>
</dbReference>
<evidence type="ECO:0000313" key="10">
    <source>
        <dbReference type="Proteomes" id="UP001164745"/>
    </source>
</evidence>
<comment type="similarity">
    <text evidence="2">Belongs to the FliH family.</text>
</comment>
<evidence type="ECO:0000256" key="3">
    <source>
        <dbReference type="ARBA" id="ARBA00022448"/>
    </source>
</evidence>
<keyword evidence="4" id="KW-1005">Bacterial flagellum biogenesis</keyword>
<evidence type="ECO:0000313" key="9">
    <source>
        <dbReference type="EMBL" id="WAM32101.1"/>
    </source>
</evidence>
<keyword evidence="3" id="KW-0813">Transport</keyword>
<dbReference type="PANTHER" id="PTHR34982:SF1">
    <property type="entry name" value="FLAGELLAR ASSEMBLY PROTEIN FLIH"/>
    <property type="match status" value="1"/>
</dbReference>
<evidence type="ECO:0000256" key="5">
    <source>
        <dbReference type="ARBA" id="ARBA00022927"/>
    </source>
</evidence>
<feature type="coiled-coil region" evidence="7">
    <location>
        <begin position="20"/>
        <end position="124"/>
    </location>
</feature>
<dbReference type="Pfam" id="PF02108">
    <property type="entry name" value="FliH"/>
    <property type="match status" value="1"/>
</dbReference>
<accession>A0ABY7BM49</accession>
<gene>
    <name evidence="9" type="ORF">OTJ99_000606</name>
</gene>
<protein>
    <submittedName>
        <fullName evidence="9">FliH/SctL family protein</fullName>
    </submittedName>
</protein>
<proteinExistence type="inferred from homology"/>
<keyword evidence="10" id="KW-1185">Reference proteome</keyword>
<keyword evidence="6" id="KW-1006">Bacterial flagellum protein export</keyword>
<evidence type="ECO:0000256" key="1">
    <source>
        <dbReference type="ARBA" id="ARBA00003041"/>
    </source>
</evidence>
<dbReference type="RefSeq" id="WP_045165295.1">
    <property type="nucleotide sequence ID" value="NZ_CP113864.1"/>
</dbReference>
<dbReference type="InterPro" id="IPR018035">
    <property type="entry name" value="Flagellar_FliH/T3SS_HrpE"/>
</dbReference>
<sequence length="251" mass="29118">MSNVIRNNQVLIQSPVETNYKVILEKLIKAKAEIEHYERKLKEQEEEFKRQQEQNEAFRKEAEEVLEKAKEEAKRIVKEAEAQAEQIKKEAFERGFNEGLSQGLAAAEAEYQKRLQEIEILKIQVLAERERILKDAQNELMILVPKIVEKVVEKEVQNKEFLQNFIKNAISQLSIKNSLVIRTSEKDFEYVNQNLDEILRGIEGIDKVEVKVDKALSFGDIVIETPYGFVETGIKTRLEKLQEIVFSIIGD</sequence>
<comment type="function">
    <text evidence="1">Needed for flagellar regrowth and assembly.</text>
</comment>
<dbReference type="SUPFAM" id="SSF160527">
    <property type="entry name" value="V-type ATPase subunit E-like"/>
    <property type="match status" value="1"/>
</dbReference>